<dbReference type="Pfam" id="PF08241">
    <property type="entry name" value="Methyltransf_11"/>
    <property type="match status" value="1"/>
</dbReference>
<dbReference type="Proteomes" id="UP000001296">
    <property type="component" value="Chromosome"/>
</dbReference>
<reference evidence="2 3" key="2">
    <citation type="journal article" date="2010" name="J. Bacteriol.">
        <title>Genome sequence of the polysaccharide-degrading, thermophilic anaerobe Spirochaeta thermophila DSM 6192.</title>
        <authorList>
            <person name="Angelov A."/>
            <person name="Liebl S."/>
            <person name="Ballschmiter M."/>
            <person name="Bomeke M."/>
            <person name="Lehmann R."/>
            <person name="Liesegang H."/>
            <person name="Daniel R."/>
            <person name="Liebl W."/>
        </authorList>
    </citation>
    <scope>NUCLEOTIDE SEQUENCE [LARGE SCALE GENOMIC DNA]</scope>
    <source>
        <strain evidence="3">ATCC 49972 / DSM 6192 / RI 19.B1</strain>
    </source>
</reference>
<accession>E0RU48</accession>
<evidence type="ECO:0000259" key="1">
    <source>
        <dbReference type="Pfam" id="PF08241"/>
    </source>
</evidence>
<dbReference type="PANTHER" id="PTHR43861">
    <property type="entry name" value="TRANS-ACONITATE 2-METHYLTRANSFERASE-RELATED"/>
    <property type="match status" value="1"/>
</dbReference>
<sequence>MSAVSHSLPPEQVVLQRFRKALASYDHYALVQRESARYLAQLIRTYTPPSPHVLEIGCGTGYLTRLLLSSLLPTRLIANDLIPEVHSYLPDHPSLEFLPGNAEELDYPSHLDVVTGGGVLQWIHKVARVCKKAYHALRPGGLIAFSIFGPLTMLEVSLLTGVSLPFRSLSWYVHTLRRTGFLPLWAEEKVYRLQFSNAREALYHIKHTGTHGLGHTWKGSIRDLLARYEDMWRSGTHVPLTYQVFWVIGRKR</sequence>
<dbReference type="EMBL" id="CP001698">
    <property type="protein sequence ID" value="ADN02269.1"/>
    <property type="molecule type" value="Genomic_DNA"/>
</dbReference>
<evidence type="ECO:0000313" key="2">
    <source>
        <dbReference type="EMBL" id="ADN02269.1"/>
    </source>
</evidence>
<gene>
    <name evidence="2" type="primary">bioC</name>
    <name evidence="2" type="ordered locus">STHERM_c13280</name>
</gene>
<dbReference type="AlphaFoldDB" id="E0RU48"/>
<dbReference type="eggNOG" id="COG2226">
    <property type="taxonomic scope" value="Bacteria"/>
</dbReference>
<dbReference type="PaxDb" id="665571-STHERM_c13280"/>
<dbReference type="Gene3D" id="3.40.50.150">
    <property type="entry name" value="Vaccinia Virus protein VP39"/>
    <property type="match status" value="1"/>
</dbReference>
<dbReference type="SUPFAM" id="SSF53335">
    <property type="entry name" value="S-adenosyl-L-methionine-dependent methyltransferases"/>
    <property type="match status" value="1"/>
</dbReference>
<dbReference type="KEGG" id="sta:STHERM_c13280"/>
<dbReference type="CDD" id="cd02440">
    <property type="entry name" value="AdoMet_MTases"/>
    <property type="match status" value="1"/>
</dbReference>
<dbReference type="GO" id="GO:0008757">
    <property type="term" value="F:S-adenosylmethionine-dependent methyltransferase activity"/>
    <property type="evidence" value="ECO:0007669"/>
    <property type="project" value="InterPro"/>
</dbReference>
<name>E0RU48_WINT6</name>
<organism evidence="2 3">
    <name type="scientific">Winmispira thermophila (strain ATCC 49972 / DSM 6192 / RI 19.B1)</name>
    <name type="common">Spirochaeta thermophila</name>
    <dbReference type="NCBI Taxonomy" id="665571"/>
    <lineage>
        <taxon>Bacteria</taxon>
        <taxon>Pseudomonadati</taxon>
        <taxon>Spirochaetota</taxon>
        <taxon>Spirochaetia</taxon>
        <taxon>Winmispirales</taxon>
        <taxon>Winmispiraceae</taxon>
        <taxon>Winmispira</taxon>
    </lineage>
</organism>
<proteinExistence type="predicted"/>
<reference key="1">
    <citation type="submission" date="2009-08" db="EMBL/GenBank/DDBJ databases">
        <title>The genome sequence of Spirochaeta thermophila DSM6192.</title>
        <authorList>
            <person name="Angelov A."/>
            <person name="Mientus M."/>
            <person name="Wittenberg S."/>
            <person name="Lehmann R."/>
            <person name="Liesegang H."/>
            <person name="Daniel R."/>
            <person name="Liebl W."/>
        </authorList>
    </citation>
    <scope>NUCLEOTIDE SEQUENCE</scope>
    <source>
        <strain>DSM 6192</strain>
    </source>
</reference>
<evidence type="ECO:0000313" key="3">
    <source>
        <dbReference type="Proteomes" id="UP000001296"/>
    </source>
</evidence>
<dbReference type="RefSeq" id="WP_013314110.1">
    <property type="nucleotide sequence ID" value="NC_014484.1"/>
</dbReference>
<protein>
    <submittedName>
        <fullName evidence="2">Putative biotin biosynthesis protein BioC</fullName>
    </submittedName>
</protein>
<feature type="domain" description="Methyltransferase type 11" evidence="1">
    <location>
        <begin position="54"/>
        <end position="145"/>
    </location>
</feature>
<dbReference type="HOGENOM" id="CLU_046586_1_0_12"/>
<dbReference type="InterPro" id="IPR013216">
    <property type="entry name" value="Methyltransf_11"/>
</dbReference>
<dbReference type="InterPro" id="IPR029063">
    <property type="entry name" value="SAM-dependent_MTases_sf"/>
</dbReference>
<dbReference type="PANTHER" id="PTHR43861:SF1">
    <property type="entry name" value="TRANS-ACONITATE 2-METHYLTRANSFERASE"/>
    <property type="match status" value="1"/>
</dbReference>